<keyword evidence="5" id="KW-1185">Reference proteome</keyword>
<evidence type="ECO:0000313" key="4">
    <source>
        <dbReference type="EMBL" id="EYF08147.1"/>
    </source>
</evidence>
<organism evidence="4 5">
    <name type="scientific">Chondromyces apiculatus DSM 436</name>
    <dbReference type="NCBI Taxonomy" id="1192034"/>
    <lineage>
        <taxon>Bacteria</taxon>
        <taxon>Pseudomonadati</taxon>
        <taxon>Myxococcota</taxon>
        <taxon>Polyangia</taxon>
        <taxon>Polyangiales</taxon>
        <taxon>Polyangiaceae</taxon>
        <taxon>Chondromyces</taxon>
    </lineage>
</organism>
<feature type="transmembrane region" description="Helical" evidence="1">
    <location>
        <begin position="52"/>
        <end position="71"/>
    </location>
</feature>
<dbReference type="Gene3D" id="1.20.144.10">
    <property type="entry name" value="Phosphatidic acid phosphatase type 2/haloperoxidase"/>
    <property type="match status" value="1"/>
</dbReference>
<gene>
    <name evidence="4" type="ORF">CAP_5907</name>
</gene>
<evidence type="ECO:0000259" key="3">
    <source>
        <dbReference type="Pfam" id="PF01569"/>
    </source>
</evidence>
<dbReference type="OrthoDB" id="5508115at2"/>
<keyword evidence="1" id="KW-0472">Membrane</keyword>
<dbReference type="AlphaFoldDB" id="A0A017TGV5"/>
<dbReference type="Pfam" id="PF01569">
    <property type="entry name" value="PAP2"/>
    <property type="match status" value="1"/>
</dbReference>
<keyword evidence="1" id="KW-1133">Transmembrane helix</keyword>
<dbReference type="RefSeq" id="WP_052374082.1">
    <property type="nucleotide sequence ID" value="NZ_ASRX01000005.1"/>
</dbReference>
<keyword evidence="2" id="KW-0732">Signal</keyword>
<dbReference type="STRING" id="1192034.CAP_5907"/>
<protein>
    <recommendedName>
        <fullName evidence="3">Phosphatidic acid phosphatase type 2/haloperoxidase domain-containing protein</fullName>
    </recommendedName>
</protein>
<feature type="signal peptide" evidence="2">
    <location>
        <begin position="1"/>
        <end position="34"/>
    </location>
</feature>
<comment type="caution">
    <text evidence="4">The sequence shown here is derived from an EMBL/GenBank/DDBJ whole genome shotgun (WGS) entry which is preliminary data.</text>
</comment>
<evidence type="ECO:0000256" key="1">
    <source>
        <dbReference type="SAM" id="Phobius"/>
    </source>
</evidence>
<dbReference type="Proteomes" id="UP000019678">
    <property type="component" value="Unassembled WGS sequence"/>
</dbReference>
<feature type="chain" id="PRO_5001497259" description="Phosphatidic acid phosphatase type 2/haloperoxidase domain-containing protein" evidence="2">
    <location>
        <begin position="35"/>
        <end position="291"/>
    </location>
</feature>
<dbReference type="SUPFAM" id="SSF48317">
    <property type="entry name" value="Acid phosphatase/Vanadium-dependent haloperoxidase"/>
    <property type="match status" value="1"/>
</dbReference>
<proteinExistence type="predicted"/>
<name>A0A017TGV5_9BACT</name>
<dbReference type="eggNOG" id="COG0671">
    <property type="taxonomic scope" value="Bacteria"/>
</dbReference>
<evidence type="ECO:0000313" key="5">
    <source>
        <dbReference type="Proteomes" id="UP000019678"/>
    </source>
</evidence>
<dbReference type="InterPro" id="IPR000326">
    <property type="entry name" value="PAP2/HPO"/>
</dbReference>
<dbReference type="CDD" id="cd01610">
    <property type="entry name" value="PAP2_like"/>
    <property type="match status" value="1"/>
</dbReference>
<feature type="domain" description="Phosphatidic acid phosphatase type 2/haloperoxidase" evidence="3">
    <location>
        <begin position="140"/>
        <end position="253"/>
    </location>
</feature>
<keyword evidence="1" id="KW-0812">Transmembrane</keyword>
<dbReference type="InterPro" id="IPR036938">
    <property type="entry name" value="PAP2/HPO_sf"/>
</dbReference>
<sequence length="291" mass="29922">MRRGPLAVNAARATLTAAVALSAAAALLALPASAAAQSPGPTVPDWAFRSAPAEAVLAGGSAASMALYLLLPQRHSTWGPYRARPHHTTLDWISDFTGALGGSLLLTGGATLFEGAYLAQNGAPDPYARALRTTLVDAEAVMLATGIVATIKRLTGRCRPRAWRDGRCHGDDEEYTAFPSGHTAPVAAVAGVHLSLVARTPAQGGYRLGALGLAEASTLVTMALRIGAGAHSWEDVGTGFLLGHLVGVAVGYAHPMVDLGTAERRGTTMDPLTLAPLPPASGPMFSWSGTF</sequence>
<reference evidence="4 5" key="1">
    <citation type="submission" date="2013-05" db="EMBL/GenBank/DDBJ databases">
        <title>Genome assembly of Chondromyces apiculatus DSM 436.</title>
        <authorList>
            <person name="Sharma G."/>
            <person name="Khatri I."/>
            <person name="Kaur C."/>
            <person name="Mayilraj S."/>
            <person name="Subramanian S."/>
        </authorList>
    </citation>
    <scope>NUCLEOTIDE SEQUENCE [LARGE SCALE GENOMIC DNA]</scope>
    <source>
        <strain evidence="4 5">DSM 436</strain>
    </source>
</reference>
<dbReference type="EMBL" id="ASRX01000005">
    <property type="protein sequence ID" value="EYF08147.1"/>
    <property type="molecule type" value="Genomic_DNA"/>
</dbReference>
<evidence type="ECO:0000256" key="2">
    <source>
        <dbReference type="SAM" id="SignalP"/>
    </source>
</evidence>
<accession>A0A017TGV5</accession>